<feature type="region of interest" description="Disordered" evidence="1">
    <location>
        <begin position="1"/>
        <end position="53"/>
    </location>
</feature>
<reference evidence="2" key="1">
    <citation type="submission" date="2023-10" db="EMBL/GenBank/DDBJ databases">
        <authorList>
            <person name="Chen Y."/>
            <person name="Shah S."/>
            <person name="Dougan E. K."/>
            <person name="Thang M."/>
            <person name="Chan C."/>
        </authorList>
    </citation>
    <scope>NUCLEOTIDE SEQUENCE [LARGE SCALE GENOMIC DNA]</scope>
</reference>
<sequence>MRTLAFCAPPPGVRLAAERPPSASSAAAELPRRAGGSGLLRRRSGLGAPGEMADLRAGGARHVAGGGAGAAEGPDGLALQPRRLLEASAVALALERLARPPRHRAVWPCLGSSLRPGDDLLLRPRRGRRSGAERQRRSAASAPWARRPSAERAATSALVAPDTSREAAPAPPKGLTSPSRQNVPGGLPYAFVNAGCATAWEVA</sequence>
<proteinExistence type="predicted"/>
<organism evidence="2 3">
    <name type="scientific">Prorocentrum cordatum</name>
    <dbReference type="NCBI Taxonomy" id="2364126"/>
    <lineage>
        <taxon>Eukaryota</taxon>
        <taxon>Sar</taxon>
        <taxon>Alveolata</taxon>
        <taxon>Dinophyceae</taxon>
        <taxon>Prorocentrales</taxon>
        <taxon>Prorocentraceae</taxon>
        <taxon>Prorocentrum</taxon>
    </lineage>
</organism>
<keyword evidence="3" id="KW-1185">Reference proteome</keyword>
<accession>A0ABN9TGV5</accession>
<evidence type="ECO:0000256" key="1">
    <source>
        <dbReference type="SAM" id="MobiDB-lite"/>
    </source>
</evidence>
<comment type="caution">
    <text evidence="2">The sequence shown here is derived from an EMBL/GenBank/DDBJ whole genome shotgun (WGS) entry which is preliminary data.</text>
</comment>
<feature type="region of interest" description="Disordered" evidence="1">
    <location>
        <begin position="118"/>
        <end position="184"/>
    </location>
</feature>
<feature type="compositionally biased region" description="Low complexity" evidence="1">
    <location>
        <begin position="138"/>
        <end position="154"/>
    </location>
</feature>
<evidence type="ECO:0000313" key="2">
    <source>
        <dbReference type="EMBL" id="CAK0845126.1"/>
    </source>
</evidence>
<feature type="compositionally biased region" description="Low complexity" evidence="1">
    <location>
        <begin position="14"/>
        <end position="29"/>
    </location>
</feature>
<protein>
    <submittedName>
        <fullName evidence="2">Uncharacterized protein</fullName>
    </submittedName>
</protein>
<dbReference type="EMBL" id="CAUYUJ010014716">
    <property type="protein sequence ID" value="CAK0845126.1"/>
    <property type="molecule type" value="Genomic_DNA"/>
</dbReference>
<evidence type="ECO:0000313" key="3">
    <source>
        <dbReference type="Proteomes" id="UP001189429"/>
    </source>
</evidence>
<dbReference type="Proteomes" id="UP001189429">
    <property type="component" value="Unassembled WGS sequence"/>
</dbReference>
<gene>
    <name evidence="2" type="ORF">PCOR1329_LOCUS39010</name>
</gene>
<name>A0ABN9TGV5_9DINO</name>